<dbReference type="Gene3D" id="1.10.530.10">
    <property type="match status" value="1"/>
</dbReference>
<gene>
    <name evidence="3" type="ORF">ACE1CI_28295</name>
</gene>
<organism evidence="3 4">
    <name type="scientific">Floridaenema flaviceps BLCC-F50</name>
    <dbReference type="NCBI Taxonomy" id="3153642"/>
    <lineage>
        <taxon>Bacteria</taxon>
        <taxon>Bacillati</taxon>
        <taxon>Cyanobacteriota</taxon>
        <taxon>Cyanophyceae</taxon>
        <taxon>Oscillatoriophycideae</taxon>
        <taxon>Aerosakkonematales</taxon>
        <taxon>Aerosakkonemataceae</taxon>
        <taxon>Floridanema</taxon>
        <taxon>Floridanema flaviceps</taxon>
    </lineage>
</organism>
<dbReference type="InterPro" id="IPR025325">
    <property type="entry name" value="DUF4231"/>
</dbReference>
<evidence type="ECO:0000313" key="4">
    <source>
        <dbReference type="Proteomes" id="UP001576784"/>
    </source>
</evidence>
<feature type="compositionally biased region" description="Basic and acidic residues" evidence="1">
    <location>
        <begin position="170"/>
        <end position="189"/>
    </location>
</feature>
<comment type="caution">
    <text evidence="3">The sequence shown here is derived from an EMBL/GenBank/DDBJ whole genome shotgun (WGS) entry which is preliminary data.</text>
</comment>
<dbReference type="EMBL" id="JBHFNR010000215">
    <property type="protein sequence ID" value="MFB2896831.1"/>
    <property type="molecule type" value="Genomic_DNA"/>
</dbReference>
<evidence type="ECO:0000256" key="1">
    <source>
        <dbReference type="SAM" id="MobiDB-lite"/>
    </source>
</evidence>
<keyword evidence="2" id="KW-0472">Membrane</keyword>
<accession>A0ABV4XYL7</accession>
<evidence type="ECO:0000313" key="3">
    <source>
        <dbReference type="EMBL" id="MFB2896831.1"/>
    </source>
</evidence>
<feature type="compositionally biased region" description="Low complexity" evidence="1">
    <location>
        <begin position="315"/>
        <end position="333"/>
    </location>
</feature>
<dbReference type="NCBIfam" id="NF033634">
    <property type="entry name" value="SLATT_1"/>
    <property type="match status" value="1"/>
</dbReference>
<name>A0ABV4XYL7_9CYAN</name>
<feature type="region of interest" description="Disordered" evidence="1">
    <location>
        <begin position="222"/>
        <end position="248"/>
    </location>
</feature>
<feature type="region of interest" description="Disordered" evidence="1">
    <location>
        <begin position="169"/>
        <end position="189"/>
    </location>
</feature>
<feature type="transmembrane region" description="Helical" evidence="2">
    <location>
        <begin position="55"/>
        <end position="75"/>
    </location>
</feature>
<reference evidence="3 4" key="1">
    <citation type="submission" date="2024-09" db="EMBL/GenBank/DDBJ databases">
        <title>Floridaenema gen nov. (Aerosakkonemataceae, Aerosakkonematales ord. nov., Cyanobacteria) from benthic tropical and subtropical fresh waters, with the description of four new species.</title>
        <authorList>
            <person name="Moretto J.A."/>
            <person name="Berthold D.E."/>
            <person name="Lefler F.W."/>
            <person name="Huang I.-S."/>
            <person name="Laughinghouse H. IV."/>
        </authorList>
    </citation>
    <scope>NUCLEOTIDE SEQUENCE [LARGE SCALE GENOMIC DNA]</scope>
    <source>
        <strain evidence="3 4">BLCC-F50</strain>
    </source>
</reference>
<dbReference type="InterPro" id="IPR023346">
    <property type="entry name" value="Lysozyme-like_dom_sf"/>
</dbReference>
<keyword evidence="4" id="KW-1185">Reference proteome</keyword>
<feature type="region of interest" description="Disordered" evidence="1">
    <location>
        <begin position="302"/>
        <end position="333"/>
    </location>
</feature>
<dbReference type="Pfam" id="PF14015">
    <property type="entry name" value="DUF4231"/>
    <property type="match status" value="1"/>
</dbReference>
<dbReference type="SUPFAM" id="SSF53955">
    <property type="entry name" value="Lysozyme-like"/>
    <property type="match status" value="1"/>
</dbReference>
<protein>
    <submittedName>
        <fullName evidence="3">DUF4231 domain-containing protein</fullName>
    </submittedName>
</protein>
<keyword evidence="2" id="KW-0812">Transmembrane</keyword>
<evidence type="ECO:0000256" key="2">
    <source>
        <dbReference type="SAM" id="Phobius"/>
    </source>
</evidence>
<dbReference type="RefSeq" id="WP_413266448.1">
    <property type="nucleotide sequence ID" value="NZ_JBHFNR010000215.1"/>
</dbReference>
<dbReference type="Proteomes" id="UP001576784">
    <property type="component" value="Unassembled WGS sequence"/>
</dbReference>
<proteinExistence type="predicted"/>
<feature type="compositionally biased region" description="Low complexity" evidence="1">
    <location>
        <begin position="226"/>
        <end position="244"/>
    </location>
</feature>
<keyword evidence="2" id="KW-1133">Transmembrane helix</keyword>
<sequence>MAKKNDYRQYLKQTLGGLIDQLDLSELRKDFLKQRWLDQVLWLEGRATKNRDRHYALRLTTIIGGVIIPALVGLGKGDERWQIYLGWTAFGVSQAVAISAALEEFFGYGENYRTYRNTAESLKIEGWEYFQLTGNYRDYEDHTDAYSTFAERVEQYIKQDVEGFITNLEQRQKDSKKKTEEEAEQNAERAREFLNKQLELQAQYEAQRQQIEAEKRRIEEERQRLEQQQLEQQQAAQAQNAQEENPADQVVEVTAEKLPDANNLLMDFHDGQEDHDSTTVKAETVEYLSANEILTKVTNNPIRALNNSNQPPSGTTSTTTTTTISTTTTTTSTPANKVDPAKVAAVLSVVPKELKPYAEKSVPLILKECAECGVTDPGQIAYVFATSEHESHLGQWMVEFASGKAYEGRRDLGNTQPGDGVRFKGRGFCQVTGRVNYKMWSQKLGIDLVSSPEKAADMEIAARIMVMGMRDGTFTGKKLSHYISGSTRDFRNARRIINALDRADKIAGHAQRYYSALA</sequence>
<feature type="compositionally biased region" description="Polar residues" evidence="1">
    <location>
        <begin position="302"/>
        <end position="314"/>
    </location>
</feature>